<comment type="caution">
    <text evidence="5">The sequence shown here is derived from an EMBL/GenBank/DDBJ whole genome shotgun (WGS) entry which is preliminary data.</text>
</comment>
<dbReference type="AlphaFoldDB" id="A0A151NMI8"/>
<reference evidence="5 6" key="1">
    <citation type="journal article" date="2012" name="Genome Biol.">
        <title>Sequencing three crocodilian genomes to illuminate the evolution of archosaurs and amniotes.</title>
        <authorList>
            <person name="St John J.A."/>
            <person name="Braun E.L."/>
            <person name="Isberg S.R."/>
            <person name="Miles L.G."/>
            <person name="Chong A.Y."/>
            <person name="Gongora J."/>
            <person name="Dalzell P."/>
            <person name="Moran C."/>
            <person name="Bed'hom B."/>
            <person name="Abzhanov A."/>
            <person name="Burgess S.C."/>
            <person name="Cooksey A.M."/>
            <person name="Castoe T.A."/>
            <person name="Crawford N.G."/>
            <person name="Densmore L.D."/>
            <person name="Drew J.C."/>
            <person name="Edwards S.V."/>
            <person name="Faircloth B.C."/>
            <person name="Fujita M.K."/>
            <person name="Greenwold M.J."/>
            <person name="Hoffmann F.G."/>
            <person name="Howard J.M."/>
            <person name="Iguchi T."/>
            <person name="Janes D.E."/>
            <person name="Khan S.Y."/>
            <person name="Kohno S."/>
            <person name="de Koning A.J."/>
            <person name="Lance S.L."/>
            <person name="McCarthy F.M."/>
            <person name="McCormack J.E."/>
            <person name="Merchant M.E."/>
            <person name="Peterson D.G."/>
            <person name="Pollock D.D."/>
            <person name="Pourmand N."/>
            <person name="Raney B.J."/>
            <person name="Roessler K.A."/>
            <person name="Sanford J.R."/>
            <person name="Sawyer R.H."/>
            <person name="Schmidt C.J."/>
            <person name="Triplett E.W."/>
            <person name="Tuberville T.D."/>
            <person name="Venegas-Anaya M."/>
            <person name="Howard J.T."/>
            <person name="Jarvis E.D."/>
            <person name="Guillette L.J.Jr."/>
            <person name="Glenn T.C."/>
            <person name="Green R.E."/>
            <person name="Ray D.A."/>
        </authorList>
    </citation>
    <scope>NUCLEOTIDE SEQUENCE [LARGE SCALE GENOMIC DNA]</scope>
    <source>
        <strain evidence="5">KSC_2009_1</strain>
    </source>
</reference>
<keyword evidence="1" id="KW-0808">Transferase</keyword>
<dbReference type="SUPFAM" id="SSF56204">
    <property type="entry name" value="Hect, E3 ligase catalytic domain"/>
    <property type="match status" value="1"/>
</dbReference>
<sequence length="94" mass="10719">MWLWSLELALIVSISHSLSTSNLQKVLNEEYDDVLEEMMLDITVMKKGESIVTVELKENGPNIPITKHNRKEYIDVPFSMGIPNITGSCWKRAV</sequence>
<dbReference type="EMBL" id="AKHW03002540">
    <property type="protein sequence ID" value="KYO38046.1"/>
    <property type="molecule type" value="Genomic_DNA"/>
</dbReference>
<feature type="chain" id="PRO_5007586188" description="HECT domain-containing protein" evidence="3">
    <location>
        <begin position="18"/>
        <end position="94"/>
    </location>
</feature>
<dbReference type="Pfam" id="PF00632">
    <property type="entry name" value="HECT"/>
    <property type="match status" value="1"/>
</dbReference>
<evidence type="ECO:0000256" key="3">
    <source>
        <dbReference type="SAM" id="SignalP"/>
    </source>
</evidence>
<feature type="signal peptide" evidence="3">
    <location>
        <begin position="1"/>
        <end position="17"/>
    </location>
</feature>
<dbReference type="Gene3D" id="3.30.2160.10">
    <property type="entry name" value="Hect, E3 ligase catalytic domain"/>
    <property type="match status" value="1"/>
</dbReference>
<gene>
    <name evidence="5" type="ORF">Y1Q_0019512</name>
</gene>
<dbReference type="InterPro" id="IPR035983">
    <property type="entry name" value="Hect_E3_ubiquitin_ligase"/>
</dbReference>
<evidence type="ECO:0000259" key="4">
    <source>
        <dbReference type="Pfam" id="PF00632"/>
    </source>
</evidence>
<keyword evidence="6" id="KW-1185">Reference proteome</keyword>
<organism evidence="5 6">
    <name type="scientific">Alligator mississippiensis</name>
    <name type="common">American alligator</name>
    <dbReference type="NCBI Taxonomy" id="8496"/>
    <lineage>
        <taxon>Eukaryota</taxon>
        <taxon>Metazoa</taxon>
        <taxon>Chordata</taxon>
        <taxon>Craniata</taxon>
        <taxon>Vertebrata</taxon>
        <taxon>Euteleostomi</taxon>
        <taxon>Archelosauria</taxon>
        <taxon>Archosauria</taxon>
        <taxon>Crocodylia</taxon>
        <taxon>Alligatoridae</taxon>
        <taxon>Alligatorinae</taxon>
        <taxon>Alligator</taxon>
    </lineage>
</organism>
<evidence type="ECO:0000313" key="5">
    <source>
        <dbReference type="EMBL" id="KYO38046.1"/>
    </source>
</evidence>
<evidence type="ECO:0000256" key="1">
    <source>
        <dbReference type="ARBA" id="ARBA00022679"/>
    </source>
</evidence>
<dbReference type="GO" id="GO:0004842">
    <property type="term" value="F:ubiquitin-protein transferase activity"/>
    <property type="evidence" value="ECO:0007669"/>
    <property type="project" value="InterPro"/>
</dbReference>
<protein>
    <recommendedName>
        <fullName evidence="4">HECT domain-containing protein</fullName>
    </recommendedName>
</protein>
<name>A0A151NMI8_ALLMI</name>
<evidence type="ECO:0000256" key="2">
    <source>
        <dbReference type="ARBA" id="ARBA00022786"/>
    </source>
</evidence>
<proteinExistence type="predicted"/>
<keyword evidence="3" id="KW-0732">Signal</keyword>
<accession>A0A151NMI8</accession>
<dbReference type="InterPro" id="IPR000569">
    <property type="entry name" value="HECT_dom"/>
</dbReference>
<dbReference type="Proteomes" id="UP000050525">
    <property type="component" value="Unassembled WGS sequence"/>
</dbReference>
<evidence type="ECO:0000313" key="6">
    <source>
        <dbReference type="Proteomes" id="UP000050525"/>
    </source>
</evidence>
<dbReference type="STRING" id="8496.A0A151NMI8"/>
<keyword evidence="2" id="KW-0833">Ubl conjugation pathway</keyword>
<feature type="domain" description="HECT" evidence="4">
    <location>
        <begin position="11"/>
        <end position="75"/>
    </location>
</feature>